<feature type="repeat" description="Lumazine-binding" evidence="3">
    <location>
        <begin position="1"/>
        <end position="99"/>
    </location>
</feature>
<dbReference type="InterPro" id="IPR017938">
    <property type="entry name" value="Riboflavin_synthase-like_b-brl"/>
</dbReference>
<dbReference type="PANTHER" id="PTHR21098">
    <property type="entry name" value="RIBOFLAVIN SYNTHASE ALPHA CHAIN"/>
    <property type="match status" value="1"/>
</dbReference>
<reference evidence="5 6" key="1">
    <citation type="submission" date="2023-07" db="EMBL/GenBank/DDBJ databases">
        <title>Alkalimonas sp., MEB108 novel, alkaliphilic bacterium isolated from Lonar Lake, India.</title>
        <authorList>
            <person name="Joshi A."/>
            <person name="Thite S."/>
        </authorList>
    </citation>
    <scope>NUCLEOTIDE SEQUENCE [LARGE SCALE GENOMIC DNA]</scope>
    <source>
        <strain evidence="5 6">MEB108</strain>
    </source>
</reference>
<accession>A0ABU7JBG8</accession>
<evidence type="ECO:0000259" key="4">
    <source>
        <dbReference type="PROSITE" id="PS51177"/>
    </source>
</evidence>
<organism evidence="5 6">
    <name type="scientific">Alkalimonas cellulosilytica</name>
    <dbReference type="NCBI Taxonomy" id="3058395"/>
    <lineage>
        <taxon>Bacteria</taxon>
        <taxon>Pseudomonadati</taxon>
        <taxon>Pseudomonadota</taxon>
        <taxon>Gammaproteobacteria</taxon>
        <taxon>Alkalimonas</taxon>
    </lineage>
</organism>
<dbReference type="PROSITE" id="PS51177">
    <property type="entry name" value="LUMAZINE_BIND"/>
    <property type="match status" value="2"/>
</dbReference>
<evidence type="ECO:0000256" key="3">
    <source>
        <dbReference type="PROSITE-ProRule" id="PRU00524"/>
    </source>
</evidence>
<feature type="domain" description="Lumazine-binding" evidence="4">
    <location>
        <begin position="100"/>
        <end position="196"/>
    </location>
</feature>
<dbReference type="NCBIfam" id="NF009566">
    <property type="entry name" value="PRK13020.1"/>
    <property type="match status" value="1"/>
</dbReference>
<sequence>MFTGIVQCQAQIAAIASAPNFRQLTLAVASNKLQQLALGASIAINGVCLTVTAFDEAAGRVTFDVIDETLARTNLGALAQGDWVNFERSLKFGDEIGGHLVSGHIQTTAELIELARSEHNCRMRLRLEAEYLPYVLAKGFITVDGASLTVGAVHADGFELHLIPETLSITTLGQRQVGDRLNIELDQQTVTIVQTVERVMQQRQQA</sequence>
<dbReference type="PANTHER" id="PTHR21098:SF0">
    <property type="entry name" value="RIBOFLAVIN SYNTHASE"/>
    <property type="match status" value="1"/>
</dbReference>
<evidence type="ECO:0000313" key="5">
    <source>
        <dbReference type="EMBL" id="MEE2003230.1"/>
    </source>
</evidence>
<evidence type="ECO:0000313" key="6">
    <source>
        <dbReference type="Proteomes" id="UP001336314"/>
    </source>
</evidence>
<gene>
    <name evidence="5" type="ORF">QWY20_17380</name>
</gene>
<dbReference type="Gene3D" id="2.40.30.20">
    <property type="match status" value="2"/>
</dbReference>
<dbReference type="InterPro" id="IPR023366">
    <property type="entry name" value="ATP_synth_asu-like_sf"/>
</dbReference>
<dbReference type="EMBL" id="JAUHLI010000025">
    <property type="protein sequence ID" value="MEE2003230.1"/>
    <property type="molecule type" value="Genomic_DNA"/>
</dbReference>
<dbReference type="RefSeq" id="WP_330130273.1">
    <property type="nucleotide sequence ID" value="NZ_JAUHLI010000025.1"/>
</dbReference>
<dbReference type="InterPro" id="IPR001783">
    <property type="entry name" value="Lumazine-bd"/>
</dbReference>
<evidence type="ECO:0000256" key="2">
    <source>
        <dbReference type="NCBIfam" id="TIGR00187"/>
    </source>
</evidence>
<dbReference type="NCBIfam" id="NF006767">
    <property type="entry name" value="PRK09289.1"/>
    <property type="match status" value="1"/>
</dbReference>
<feature type="repeat" description="Lumazine-binding" evidence="3">
    <location>
        <begin position="100"/>
        <end position="196"/>
    </location>
</feature>
<dbReference type="CDD" id="cd00402">
    <property type="entry name" value="Riboflavin_synthase_like"/>
    <property type="match status" value="1"/>
</dbReference>
<dbReference type="SUPFAM" id="SSF63380">
    <property type="entry name" value="Riboflavin synthase domain-like"/>
    <property type="match status" value="2"/>
</dbReference>
<dbReference type="Pfam" id="PF00677">
    <property type="entry name" value="Lum_binding"/>
    <property type="match status" value="2"/>
</dbReference>
<dbReference type="PIRSF" id="PIRSF000498">
    <property type="entry name" value="Riboflavin_syn_A"/>
    <property type="match status" value="1"/>
</dbReference>
<name>A0ABU7JBG8_9GAMM</name>
<evidence type="ECO:0000256" key="1">
    <source>
        <dbReference type="ARBA" id="ARBA00022737"/>
    </source>
</evidence>
<keyword evidence="6" id="KW-1185">Reference proteome</keyword>
<proteinExistence type="predicted"/>
<dbReference type="InterPro" id="IPR026017">
    <property type="entry name" value="Lumazine-bd_dom"/>
</dbReference>
<feature type="domain" description="Lumazine-binding" evidence="4">
    <location>
        <begin position="1"/>
        <end position="99"/>
    </location>
</feature>
<keyword evidence="1" id="KW-0677">Repeat</keyword>
<dbReference type="Proteomes" id="UP001336314">
    <property type="component" value="Unassembled WGS sequence"/>
</dbReference>
<dbReference type="NCBIfam" id="TIGR00187">
    <property type="entry name" value="ribE"/>
    <property type="match status" value="1"/>
</dbReference>
<comment type="caution">
    <text evidence="5">The sequence shown here is derived from an EMBL/GenBank/DDBJ whole genome shotgun (WGS) entry which is preliminary data.</text>
</comment>
<dbReference type="EC" id="2.5.1.9" evidence="2"/>
<protein>
    <recommendedName>
        <fullName evidence="2">Riboflavin synthase</fullName>
        <ecNumber evidence="2">2.5.1.9</ecNumber>
    </recommendedName>
</protein>